<name>A0A256VJL8_LIMRT</name>
<dbReference type="AlphaFoldDB" id="A0A256VJL8"/>
<reference evidence="1 2" key="2">
    <citation type="submission" date="2017-09" db="EMBL/GenBank/DDBJ databases">
        <title>Tripartite evolution among Lactobacillus johnsonii, Lactobacillus taiwanensis, Lactobacillus reuteri and their rodent host.</title>
        <authorList>
            <person name="Wang T."/>
            <person name="Knowles S."/>
            <person name="Cheng C."/>
        </authorList>
    </citation>
    <scope>NUCLEOTIDE SEQUENCE [LARGE SCALE GENOMIC DNA]</scope>
    <source>
        <strain evidence="1 2">103v</strain>
    </source>
</reference>
<evidence type="ECO:0008006" key="3">
    <source>
        <dbReference type="Google" id="ProtNLM"/>
    </source>
</evidence>
<dbReference type="EMBL" id="NGQC01000030">
    <property type="protein sequence ID" value="OYT03692.1"/>
    <property type="molecule type" value="Genomic_DNA"/>
</dbReference>
<dbReference type="Pfam" id="PF05119">
    <property type="entry name" value="Terminase_4"/>
    <property type="match status" value="1"/>
</dbReference>
<proteinExistence type="predicted"/>
<gene>
    <name evidence="1" type="ORF">CBG21_04810</name>
</gene>
<protein>
    <recommendedName>
        <fullName evidence="3">Phage terminase small subunit P27 family</fullName>
    </recommendedName>
</protein>
<dbReference type="InterPro" id="IPR006448">
    <property type="entry name" value="Phage_term_ssu_P27"/>
</dbReference>
<evidence type="ECO:0000313" key="2">
    <source>
        <dbReference type="Proteomes" id="UP000216122"/>
    </source>
</evidence>
<accession>A0A256VJL8</accession>
<dbReference type="NCBIfam" id="TIGR01558">
    <property type="entry name" value="sm_term_P27"/>
    <property type="match status" value="1"/>
</dbReference>
<reference evidence="2" key="1">
    <citation type="submission" date="2017-05" db="EMBL/GenBank/DDBJ databases">
        <authorList>
            <person name="Lin X.B."/>
            <person name="Stothard P."/>
            <person name="Tasseva G."/>
            <person name="Walter J."/>
        </authorList>
    </citation>
    <scope>NUCLEOTIDE SEQUENCE [LARGE SCALE GENOMIC DNA]</scope>
    <source>
        <strain evidence="2">103v</strain>
    </source>
</reference>
<organism evidence="1 2">
    <name type="scientific">Limosilactobacillus reuteri</name>
    <name type="common">Lactobacillus reuteri</name>
    <dbReference type="NCBI Taxonomy" id="1598"/>
    <lineage>
        <taxon>Bacteria</taxon>
        <taxon>Bacillati</taxon>
        <taxon>Bacillota</taxon>
        <taxon>Bacilli</taxon>
        <taxon>Lactobacillales</taxon>
        <taxon>Lactobacillaceae</taxon>
        <taxon>Limosilactobacillus</taxon>
    </lineage>
</organism>
<evidence type="ECO:0000313" key="1">
    <source>
        <dbReference type="EMBL" id="OYT03692.1"/>
    </source>
</evidence>
<dbReference type="RefSeq" id="WP_003666008.1">
    <property type="nucleotide sequence ID" value="NZ_JAJGTI010000069.1"/>
</dbReference>
<dbReference type="Proteomes" id="UP000216122">
    <property type="component" value="Unassembled WGS sequence"/>
</dbReference>
<comment type="caution">
    <text evidence="1">The sequence shown here is derived from an EMBL/GenBank/DDBJ whole genome shotgun (WGS) entry which is preliminary data.</text>
</comment>
<sequence>MPQPAKNVLQLVANGNYNHKPKDELKRRAKNEQKLKVSAEHMNPPSYLDAGAKKQFRAIIKLFKDTDLLNEADIDEIARYCDLTKEYKSCNARLKRNGRFVEGKPNPDLRLKLQISAELDKLAKNLGLNPAARASLAINMTDDQKQDDDDDF</sequence>